<evidence type="ECO:0000313" key="3">
    <source>
        <dbReference type="Proteomes" id="UP000027138"/>
    </source>
</evidence>
<feature type="compositionally biased region" description="Low complexity" evidence="1">
    <location>
        <begin position="35"/>
        <end position="53"/>
    </location>
</feature>
<dbReference type="AlphaFoldDB" id="A0A067K397"/>
<evidence type="ECO:0000256" key="1">
    <source>
        <dbReference type="SAM" id="MobiDB-lite"/>
    </source>
</evidence>
<gene>
    <name evidence="2" type="ORF">JCGZ_22495</name>
</gene>
<evidence type="ECO:0000313" key="2">
    <source>
        <dbReference type="EMBL" id="KDP26249.1"/>
    </source>
</evidence>
<sequence length="80" mass="8551">MRLSGELDAGTSSSDPAPTTDRDVLTAQQQPLPSPLDLDTVDDTLVTPADTTTHPAGTPPDNTTLDRADDQPRRFDFGPF</sequence>
<dbReference type="EMBL" id="KK914917">
    <property type="protein sequence ID" value="KDP26249.1"/>
    <property type="molecule type" value="Genomic_DNA"/>
</dbReference>
<feature type="compositionally biased region" description="Basic and acidic residues" evidence="1">
    <location>
        <begin position="64"/>
        <end position="80"/>
    </location>
</feature>
<reference evidence="2 3" key="1">
    <citation type="journal article" date="2014" name="PLoS ONE">
        <title>Global Analysis of Gene Expression Profiles in Physic Nut (Jatropha curcas L.) Seedlings Exposed to Salt Stress.</title>
        <authorList>
            <person name="Zhang L."/>
            <person name="Zhang C."/>
            <person name="Wu P."/>
            <person name="Chen Y."/>
            <person name="Li M."/>
            <person name="Jiang H."/>
            <person name="Wu G."/>
        </authorList>
    </citation>
    <scope>NUCLEOTIDE SEQUENCE [LARGE SCALE GENOMIC DNA]</scope>
    <source>
        <strain evidence="3">cv. GZQX0401</strain>
        <tissue evidence="2">Young leaves</tissue>
    </source>
</reference>
<accession>A0A067K397</accession>
<name>A0A067K397_JATCU</name>
<keyword evidence="3" id="KW-1185">Reference proteome</keyword>
<feature type="region of interest" description="Disordered" evidence="1">
    <location>
        <begin position="1"/>
        <end position="80"/>
    </location>
</feature>
<protein>
    <submittedName>
        <fullName evidence="2">Uncharacterized protein</fullName>
    </submittedName>
</protein>
<proteinExistence type="predicted"/>
<organism evidence="2 3">
    <name type="scientific">Jatropha curcas</name>
    <name type="common">Barbados nut</name>
    <dbReference type="NCBI Taxonomy" id="180498"/>
    <lineage>
        <taxon>Eukaryota</taxon>
        <taxon>Viridiplantae</taxon>
        <taxon>Streptophyta</taxon>
        <taxon>Embryophyta</taxon>
        <taxon>Tracheophyta</taxon>
        <taxon>Spermatophyta</taxon>
        <taxon>Magnoliopsida</taxon>
        <taxon>eudicotyledons</taxon>
        <taxon>Gunneridae</taxon>
        <taxon>Pentapetalae</taxon>
        <taxon>rosids</taxon>
        <taxon>fabids</taxon>
        <taxon>Malpighiales</taxon>
        <taxon>Euphorbiaceae</taxon>
        <taxon>Crotonoideae</taxon>
        <taxon>Jatropheae</taxon>
        <taxon>Jatropha</taxon>
    </lineage>
</organism>
<dbReference type="Proteomes" id="UP000027138">
    <property type="component" value="Unassembled WGS sequence"/>
</dbReference>